<name>A0A0E9WV74_ANGAN</name>
<reference evidence="2" key="2">
    <citation type="journal article" date="2015" name="Fish Shellfish Immunol.">
        <title>Early steps in the European eel (Anguilla anguilla)-Vibrio vulnificus interaction in the gills: Role of the RtxA13 toxin.</title>
        <authorList>
            <person name="Callol A."/>
            <person name="Pajuelo D."/>
            <person name="Ebbesson L."/>
            <person name="Teles M."/>
            <person name="MacKenzie S."/>
            <person name="Amaro C."/>
        </authorList>
    </citation>
    <scope>NUCLEOTIDE SEQUENCE</scope>
</reference>
<keyword evidence="1" id="KW-1133">Transmembrane helix</keyword>
<keyword evidence="1" id="KW-0812">Transmembrane</keyword>
<evidence type="ECO:0000256" key="1">
    <source>
        <dbReference type="SAM" id="Phobius"/>
    </source>
</evidence>
<protein>
    <submittedName>
        <fullName evidence="2">Uncharacterized protein</fullName>
    </submittedName>
</protein>
<dbReference type="AlphaFoldDB" id="A0A0E9WV74"/>
<sequence>MKTSQGKLFCWTLDRTSTNNSTLKDPCQQAVFLFIQINAFPAVLFFVFFFSAKCINVPIRFTINVDSKVNQI</sequence>
<reference evidence="2" key="1">
    <citation type="submission" date="2014-11" db="EMBL/GenBank/DDBJ databases">
        <authorList>
            <person name="Amaro Gonzalez C."/>
        </authorList>
    </citation>
    <scope>NUCLEOTIDE SEQUENCE</scope>
</reference>
<evidence type="ECO:0000313" key="2">
    <source>
        <dbReference type="EMBL" id="JAH94319.1"/>
    </source>
</evidence>
<organism evidence="2">
    <name type="scientific">Anguilla anguilla</name>
    <name type="common">European freshwater eel</name>
    <name type="synonym">Muraena anguilla</name>
    <dbReference type="NCBI Taxonomy" id="7936"/>
    <lineage>
        <taxon>Eukaryota</taxon>
        <taxon>Metazoa</taxon>
        <taxon>Chordata</taxon>
        <taxon>Craniata</taxon>
        <taxon>Vertebrata</taxon>
        <taxon>Euteleostomi</taxon>
        <taxon>Actinopterygii</taxon>
        <taxon>Neopterygii</taxon>
        <taxon>Teleostei</taxon>
        <taxon>Anguilliformes</taxon>
        <taxon>Anguillidae</taxon>
        <taxon>Anguilla</taxon>
    </lineage>
</organism>
<feature type="transmembrane region" description="Helical" evidence="1">
    <location>
        <begin position="30"/>
        <end position="50"/>
    </location>
</feature>
<proteinExistence type="predicted"/>
<keyword evidence="1" id="KW-0472">Membrane</keyword>
<accession>A0A0E9WV74</accession>
<dbReference type="EMBL" id="GBXM01014258">
    <property type="protein sequence ID" value="JAH94319.1"/>
    <property type="molecule type" value="Transcribed_RNA"/>
</dbReference>